<dbReference type="AlphaFoldDB" id="A0AAD9U305"/>
<comment type="caution">
    <text evidence="1">The sequence shown here is derived from an EMBL/GenBank/DDBJ whole genome shotgun (WGS) entry which is preliminary data.</text>
</comment>
<keyword evidence="2" id="KW-1185">Reference proteome</keyword>
<accession>A0AAD9U305</accession>
<evidence type="ECO:0000313" key="2">
    <source>
        <dbReference type="Proteomes" id="UP001280121"/>
    </source>
</evidence>
<organism evidence="1 2">
    <name type="scientific">Dipteronia dyeriana</name>
    <dbReference type="NCBI Taxonomy" id="168575"/>
    <lineage>
        <taxon>Eukaryota</taxon>
        <taxon>Viridiplantae</taxon>
        <taxon>Streptophyta</taxon>
        <taxon>Embryophyta</taxon>
        <taxon>Tracheophyta</taxon>
        <taxon>Spermatophyta</taxon>
        <taxon>Magnoliopsida</taxon>
        <taxon>eudicotyledons</taxon>
        <taxon>Gunneridae</taxon>
        <taxon>Pentapetalae</taxon>
        <taxon>rosids</taxon>
        <taxon>malvids</taxon>
        <taxon>Sapindales</taxon>
        <taxon>Sapindaceae</taxon>
        <taxon>Hippocastanoideae</taxon>
        <taxon>Acereae</taxon>
        <taxon>Dipteronia</taxon>
    </lineage>
</organism>
<name>A0AAD9U305_9ROSI</name>
<sequence>MAATNIIEKKNEEELVVSGMPEKLTVMLHHADAFIALSEIIRSIQNYEEVIWQNKHRFQV</sequence>
<evidence type="ECO:0000313" key="1">
    <source>
        <dbReference type="EMBL" id="KAK2646536.1"/>
    </source>
</evidence>
<dbReference type="Proteomes" id="UP001280121">
    <property type="component" value="Unassembled WGS sequence"/>
</dbReference>
<dbReference type="EMBL" id="JANJYI010000006">
    <property type="protein sequence ID" value="KAK2646536.1"/>
    <property type="molecule type" value="Genomic_DNA"/>
</dbReference>
<gene>
    <name evidence="1" type="ORF">Ddye_021731</name>
</gene>
<reference evidence="1" key="1">
    <citation type="journal article" date="2023" name="Plant J.">
        <title>Genome sequences and population genomics provide insights into the demographic history, inbreeding, and mutation load of two 'living fossil' tree species of Dipteronia.</title>
        <authorList>
            <person name="Feng Y."/>
            <person name="Comes H.P."/>
            <person name="Chen J."/>
            <person name="Zhu S."/>
            <person name="Lu R."/>
            <person name="Zhang X."/>
            <person name="Li P."/>
            <person name="Qiu J."/>
            <person name="Olsen K.M."/>
            <person name="Qiu Y."/>
        </authorList>
    </citation>
    <scope>NUCLEOTIDE SEQUENCE</scope>
    <source>
        <strain evidence="1">KIB01</strain>
    </source>
</reference>
<proteinExistence type="predicted"/>
<protein>
    <submittedName>
        <fullName evidence="1">Uncharacterized protein</fullName>
    </submittedName>
</protein>